<name>A0A1F5S816_9BACT</name>
<evidence type="ECO:0000313" key="1">
    <source>
        <dbReference type="EMBL" id="OGF22854.1"/>
    </source>
</evidence>
<dbReference type="AlphaFoldDB" id="A0A1F5S816"/>
<organism evidence="1 2">
    <name type="scientific">Candidatus Falkowbacteria bacterium RBG_13_39_14</name>
    <dbReference type="NCBI Taxonomy" id="1797985"/>
    <lineage>
        <taxon>Bacteria</taxon>
        <taxon>Candidatus Falkowiibacteriota</taxon>
    </lineage>
</organism>
<dbReference type="STRING" id="1797985.A2Y83_04880"/>
<reference evidence="1 2" key="1">
    <citation type="journal article" date="2016" name="Nat. Commun.">
        <title>Thousands of microbial genomes shed light on interconnected biogeochemical processes in an aquifer system.</title>
        <authorList>
            <person name="Anantharaman K."/>
            <person name="Brown C.T."/>
            <person name="Hug L.A."/>
            <person name="Sharon I."/>
            <person name="Castelle C.J."/>
            <person name="Probst A.J."/>
            <person name="Thomas B.C."/>
            <person name="Singh A."/>
            <person name="Wilkins M.J."/>
            <person name="Karaoz U."/>
            <person name="Brodie E.L."/>
            <person name="Williams K.H."/>
            <person name="Hubbard S.S."/>
            <person name="Banfield J.F."/>
        </authorList>
    </citation>
    <scope>NUCLEOTIDE SEQUENCE [LARGE SCALE GENOMIC DNA]</scope>
</reference>
<evidence type="ECO:0000313" key="2">
    <source>
        <dbReference type="Proteomes" id="UP000178323"/>
    </source>
</evidence>
<dbReference type="Proteomes" id="UP000178323">
    <property type="component" value="Unassembled WGS sequence"/>
</dbReference>
<proteinExistence type="predicted"/>
<accession>A0A1F5S816</accession>
<sequence length="286" mass="33249">MIQDFKIKFDGQLHQVNANTLINSLINFSTVIQEINKTVNPDEQVEINIKATEKGSFYLWLALNVLENRDKIIGSTKDILTILVGLLTLKEKLEGKEPKKIEREGDKIKLHTNNGTIIFADHVVWHNYQNQKNQDAISNAFETLEEDISITGFEIMDVKEKSLYKAERSNFEKLAVKSEIEERNKKIIVEVADLYIFKIVFEDRYKWEFYYKGNKIAATIIDKTFFKRIDEGEKFAKGDTLTAEIEIHQLFDESVNTFVNHSYLVKKVIGHTPRGEQRKLNFNQEV</sequence>
<protein>
    <submittedName>
        <fullName evidence="1">Uncharacterized protein</fullName>
    </submittedName>
</protein>
<gene>
    <name evidence="1" type="ORF">A2Y83_04880</name>
</gene>
<dbReference type="EMBL" id="MFFS01000011">
    <property type="protein sequence ID" value="OGF22854.1"/>
    <property type="molecule type" value="Genomic_DNA"/>
</dbReference>
<comment type="caution">
    <text evidence="1">The sequence shown here is derived from an EMBL/GenBank/DDBJ whole genome shotgun (WGS) entry which is preliminary data.</text>
</comment>